<comment type="caution">
    <text evidence="2">The sequence shown here is derived from an EMBL/GenBank/DDBJ whole genome shotgun (WGS) entry which is preliminary data.</text>
</comment>
<proteinExistence type="predicted"/>
<accession>A0ABV8VK80</accession>
<sequence length="100" mass="10150">MTHTALALSPSPRTGPHNTMLRAAEKLGSGLDIGTYGGPCNIALHDLDQDTPPLGSATAGGVLIATPESTHPVPGDPKNALDPASPDSPSAHIERPRGKS</sequence>
<evidence type="ECO:0000256" key="1">
    <source>
        <dbReference type="SAM" id="MobiDB-lite"/>
    </source>
</evidence>
<dbReference type="Proteomes" id="UP001595844">
    <property type="component" value="Unassembled WGS sequence"/>
</dbReference>
<gene>
    <name evidence="2" type="ORF">ACFO5K_13405</name>
</gene>
<protein>
    <submittedName>
        <fullName evidence="2">Uncharacterized protein</fullName>
    </submittedName>
</protein>
<dbReference type="EMBL" id="JBHSDL010000014">
    <property type="protein sequence ID" value="MFC4375095.1"/>
    <property type="molecule type" value="Genomic_DNA"/>
</dbReference>
<evidence type="ECO:0000313" key="2">
    <source>
        <dbReference type="EMBL" id="MFC4375095.1"/>
    </source>
</evidence>
<reference evidence="3" key="1">
    <citation type="journal article" date="2019" name="Int. J. Syst. Evol. Microbiol.">
        <title>The Global Catalogue of Microorganisms (GCM) 10K type strain sequencing project: providing services to taxonomists for standard genome sequencing and annotation.</title>
        <authorList>
            <consortium name="The Broad Institute Genomics Platform"/>
            <consortium name="The Broad Institute Genome Sequencing Center for Infectious Disease"/>
            <person name="Wu L."/>
            <person name="Ma J."/>
        </authorList>
    </citation>
    <scope>NUCLEOTIDE SEQUENCE [LARGE SCALE GENOMIC DNA]</scope>
    <source>
        <strain evidence="3">IBRC-M 10490</strain>
    </source>
</reference>
<organism evidence="2 3">
    <name type="scientific">Nocardia halotolerans</name>
    <dbReference type="NCBI Taxonomy" id="1755878"/>
    <lineage>
        <taxon>Bacteria</taxon>
        <taxon>Bacillati</taxon>
        <taxon>Actinomycetota</taxon>
        <taxon>Actinomycetes</taxon>
        <taxon>Mycobacteriales</taxon>
        <taxon>Nocardiaceae</taxon>
        <taxon>Nocardia</taxon>
    </lineage>
</organism>
<name>A0ABV8VK80_9NOCA</name>
<dbReference type="RefSeq" id="WP_378561227.1">
    <property type="nucleotide sequence ID" value="NZ_JBHSDL010000014.1"/>
</dbReference>
<evidence type="ECO:0000313" key="3">
    <source>
        <dbReference type="Proteomes" id="UP001595844"/>
    </source>
</evidence>
<feature type="region of interest" description="Disordered" evidence="1">
    <location>
        <begin position="53"/>
        <end position="100"/>
    </location>
</feature>
<keyword evidence="3" id="KW-1185">Reference proteome</keyword>